<dbReference type="CDD" id="cd02947">
    <property type="entry name" value="TRX_family"/>
    <property type="match status" value="1"/>
</dbReference>
<dbReference type="Proteomes" id="UP001597079">
    <property type="component" value="Unassembled WGS sequence"/>
</dbReference>
<sequence>MLQEIRMDDIKPLARWQNRQVIYFYTPMCGTCKVARKMLEVVDATMNDVIIYTCDANFAGPLLQRWRVQSIPALAYIESGELVDLQFAFHDVETLYHRLRNFLNR</sequence>
<dbReference type="Gene3D" id="3.40.30.10">
    <property type="entry name" value="Glutaredoxin"/>
    <property type="match status" value="1"/>
</dbReference>
<dbReference type="InterPro" id="IPR036249">
    <property type="entry name" value="Thioredoxin-like_sf"/>
</dbReference>
<accession>A0ABW4JH52</accession>
<evidence type="ECO:0000259" key="1">
    <source>
        <dbReference type="Pfam" id="PF00085"/>
    </source>
</evidence>
<proteinExistence type="predicted"/>
<gene>
    <name evidence="2" type="ORF">ACFSB2_13305</name>
</gene>
<keyword evidence="3" id="KW-1185">Reference proteome</keyword>
<name>A0ABW4JH52_9BACL</name>
<dbReference type="InterPro" id="IPR013766">
    <property type="entry name" value="Thioredoxin_domain"/>
</dbReference>
<dbReference type="EMBL" id="JBHUCX010000035">
    <property type="protein sequence ID" value="MFD1675672.1"/>
    <property type="molecule type" value="Genomic_DNA"/>
</dbReference>
<dbReference type="Pfam" id="PF00085">
    <property type="entry name" value="Thioredoxin"/>
    <property type="match status" value="1"/>
</dbReference>
<comment type="caution">
    <text evidence="2">The sequence shown here is derived from an EMBL/GenBank/DDBJ whole genome shotgun (WGS) entry which is preliminary data.</text>
</comment>
<dbReference type="SUPFAM" id="SSF52833">
    <property type="entry name" value="Thioredoxin-like"/>
    <property type="match status" value="1"/>
</dbReference>
<reference evidence="3" key="1">
    <citation type="journal article" date="2019" name="Int. J. Syst. Evol. Microbiol.">
        <title>The Global Catalogue of Microorganisms (GCM) 10K type strain sequencing project: providing services to taxonomists for standard genome sequencing and annotation.</title>
        <authorList>
            <consortium name="The Broad Institute Genomics Platform"/>
            <consortium name="The Broad Institute Genome Sequencing Center for Infectious Disease"/>
            <person name="Wu L."/>
            <person name="Ma J."/>
        </authorList>
    </citation>
    <scope>NUCLEOTIDE SEQUENCE [LARGE SCALE GENOMIC DNA]</scope>
    <source>
        <strain evidence="3">CGMCC 1.12286</strain>
    </source>
</reference>
<feature type="domain" description="Thioredoxin" evidence="1">
    <location>
        <begin position="17"/>
        <end position="84"/>
    </location>
</feature>
<dbReference type="RefSeq" id="WP_377943559.1">
    <property type="nucleotide sequence ID" value="NZ_JBHUCX010000035.1"/>
</dbReference>
<evidence type="ECO:0000313" key="3">
    <source>
        <dbReference type="Proteomes" id="UP001597079"/>
    </source>
</evidence>
<protein>
    <submittedName>
        <fullName evidence="2">Thioredoxin family protein</fullName>
    </submittedName>
</protein>
<organism evidence="2 3">
    <name type="scientific">Alicyclobacillus fodiniaquatilis</name>
    <dbReference type="NCBI Taxonomy" id="1661150"/>
    <lineage>
        <taxon>Bacteria</taxon>
        <taxon>Bacillati</taxon>
        <taxon>Bacillota</taxon>
        <taxon>Bacilli</taxon>
        <taxon>Bacillales</taxon>
        <taxon>Alicyclobacillaceae</taxon>
        <taxon>Alicyclobacillus</taxon>
    </lineage>
</organism>
<evidence type="ECO:0000313" key="2">
    <source>
        <dbReference type="EMBL" id="MFD1675672.1"/>
    </source>
</evidence>